<evidence type="ECO:0000313" key="13">
    <source>
        <dbReference type="EMBL" id="MCC2618088.1"/>
    </source>
</evidence>
<dbReference type="PROSITE" id="PS50109">
    <property type="entry name" value="HIS_KIN"/>
    <property type="match status" value="1"/>
</dbReference>
<evidence type="ECO:0000259" key="11">
    <source>
        <dbReference type="PROSITE" id="PS50109"/>
    </source>
</evidence>
<keyword evidence="14" id="KW-1185">Reference proteome</keyword>
<dbReference type="Pfam" id="PF02518">
    <property type="entry name" value="HATPase_c"/>
    <property type="match status" value="1"/>
</dbReference>
<feature type="transmembrane region" description="Helical" evidence="10">
    <location>
        <begin position="188"/>
        <end position="206"/>
    </location>
</feature>
<dbReference type="SUPFAM" id="SSF52172">
    <property type="entry name" value="CheY-like"/>
    <property type="match status" value="2"/>
</dbReference>
<dbReference type="InterPro" id="IPR036890">
    <property type="entry name" value="HATPase_C_sf"/>
</dbReference>
<dbReference type="InterPro" id="IPR029095">
    <property type="entry name" value="NarX-like_N"/>
</dbReference>
<dbReference type="InterPro" id="IPR004358">
    <property type="entry name" value="Sig_transdc_His_kin-like_C"/>
</dbReference>
<evidence type="ECO:0000256" key="3">
    <source>
        <dbReference type="ARBA" id="ARBA00012438"/>
    </source>
</evidence>
<dbReference type="Pfam" id="PF13675">
    <property type="entry name" value="PilJ"/>
    <property type="match status" value="1"/>
</dbReference>
<keyword evidence="4 9" id="KW-0597">Phosphoprotein</keyword>
<evidence type="ECO:0000256" key="10">
    <source>
        <dbReference type="SAM" id="Phobius"/>
    </source>
</evidence>
<dbReference type="SUPFAM" id="SSF47384">
    <property type="entry name" value="Homodimeric domain of signal transducing histidine kinase"/>
    <property type="match status" value="1"/>
</dbReference>
<reference evidence="13 14" key="1">
    <citation type="submission" date="2021-10" db="EMBL/GenBank/DDBJ databases">
        <title>Draft genome of Aestuariibacter halophilus JC2043.</title>
        <authorList>
            <person name="Emsley S.A."/>
            <person name="Pfannmuller K.M."/>
            <person name="Ushijima B."/>
            <person name="Saw J.H."/>
            <person name="Videau P."/>
        </authorList>
    </citation>
    <scope>NUCLEOTIDE SEQUENCE [LARGE SCALE GENOMIC DNA]</scope>
    <source>
        <strain evidence="13 14">JC2043</strain>
    </source>
</reference>
<dbReference type="InterPro" id="IPR001789">
    <property type="entry name" value="Sig_transdc_resp-reg_receiver"/>
</dbReference>
<dbReference type="PRINTS" id="PR00344">
    <property type="entry name" value="BCTRLSENSOR"/>
</dbReference>
<dbReference type="PANTHER" id="PTHR45339">
    <property type="entry name" value="HYBRID SIGNAL TRANSDUCTION HISTIDINE KINASE J"/>
    <property type="match status" value="1"/>
</dbReference>
<feature type="domain" description="Histidine kinase" evidence="11">
    <location>
        <begin position="247"/>
        <end position="467"/>
    </location>
</feature>
<dbReference type="SUPFAM" id="SSF55874">
    <property type="entry name" value="ATPase domain of HSP90 chaperone/DNA topoisomerase II/histidine kinase"/>
    <property type="match status" value="1"/>
</dbReference>
<dbReference type="Pfam" id="PF00072">
    <property type="entry name" value="Response_reg"/>
    <property type="match status" value="2"/>
</dbReference>
<dbReference type="CDD" id="cd16922">
    <property type="entry name" value="HATPase_EvgS-ArcB-TorS-like"/>
    <property type="match status" value="1"/>
</dbReference>
<dbReference type="Gene3D" id="1.10.287.130">
    <property type="match status" value="1"/>
</dbReference>
<evidence type="ECO:0000256" key="8">
    <source>
        <dbReference type="ARBA" id="ARBA00023136"/>
    </source>
</evidence>
<dbReference type="EMBL" id="JAJEWP010000007">
    <property type="protein sequence ID" value="MCC2618088.1"/>
    <property type="molecule type" value="Genomic_DNA"/>
</dbReference>
<evidence type="ECO:0000256" key="2">
    <source>
        <dbReference type="ARBA" id="ARBA00004141"/>
    </source>
</evidence>
<evidence type="ECO:0000313" key="14">
    <source>
        <dbReference type="Proteomes" id="UP001520878"/>
    </source>
</evidence>
<sequence>MQHLQSVTHRLRFRYLLALGMIALVIGISVLASHYVTYLQASDAKTINIAGMQRMLSQKIALNVHRLQAPQQPTSVASTADALRLAINRFEQNHQFLLASLSSGEARYDSQHPAYPLYFVGDPDPLEQRVRDYISAARRWASGDPLPQDRGMFMPRHTEKLLGDLDSVVSAFEHQAQLRVKLLSWGQWALLLVALMVLSGQYLYLFRPIERQISDNLASLDKQRQEALELEQQANQASIAKSQFLATMSHELRTPLNGIFGMVELAQLESRTGTRQRYLNQALKSGRELLHLIEEILDIAHIESGKLVLKNNDFNLPSLLDECLAPHSVEAHKKGLQFTSQQSDNVPEWVYGDPIRIKQVLNNLLSNAVKFTPQGSVDVDIQYRTDEGRDWLHIEVTDTGIGIDKANLTRIFERFTQVDERSQRNYQGAGLGLAICKEWVDVMGGKLSATSIAGKGSRFTCQIPLGSPKAEHLEGIIAREGRIAIVDDLDSSRRYLGLIVEQLGFQCECFGSAKALLGALASGSRFDAVLIDQHMPDVDGISLAERLRDQYHGQCPLRILVSASDTALSAYAEDETLFWRRYLKPVDTAQLEQDLRLLRREDKEPATAKTRSSEPRILLVEDNDINAEVVLNMLQVAGFFCQRVDNGEEALSALEKASFDLVLMDINMPVMDGLQACKAMRGRGDTTPVVALTANAYDEDIERSRSVGMQAHLVKPVNREHLIKTVNRLIERS</sequence>
<organism evidence="13 14">
    <name type="scientific">Fluctibacter halophilus</name>
    <dbReference type="NCBI Taxonomy" id="226011"/>
    <lineage>
        <taxon>Bacteria</taxon>
        <taxon>Pseudomonadati</taxon>
        <taxon>Pseudomonadota</taxon>
        <taxon>Gammaproteobacteria</taxon>
        <taxon>Alteromonadales</taxon>
        <taxon>Alteromonadaceae</taxon>
        <taxon>Fluctibacter</taxon>
    </lineage>
</organism>
<gene>
    <name evidence="13" type="ORF">LJ739_17670</name>
</gene>
<dbReference type="Pfam" id="PF00512">
    <property type="entry name" value="HisKA"/>
    <property type="match status" value="1"/>
</dbReference>
<dbReference type="InterPro" id="IPR003594">
    <property type="entry name" value="HATPase_dom"/>
</dbReference>
<evidence type="ECO:0000256" key="4">
    <source>
        <dbReference type="ARBA" id="ARBA00022553"/>
    </source>
</evidence>
<dbReference type="PANTHER" id="PTHR45339:SF1">
    <property type="entry name" value="HYBRID SIGNAL TRANSDUCTION HISTIDINE KINASE J"/>
    <property type="match status" value="1"/>
</dbReference>
<dbReference type="InterPro" id="IPR003661">
    <property type="entry name" value="HisK_dim/P_dom"/>
</dbReference>
<dbReference type="Gene3D" id="3.30.565.10">
    <property type="entry name" value="Histidine kinase-like ATPase, C-terminal domain"/>
    <property type="match status" value="1"/>
</dbReference>
<keyword evidence="5 10" id="KW-0812">Transmembrane</keyword>
<feature type="modified residue" description="4-aspartylphosphate" evidence="9">
    <location>
        <position position="665"/>
    </location>
</feature>
<comment type="subcellular location">
    <subcellularLocation>
        <location evidence="2">Membrane</location>
        <topology evidence="2">Multi-pass membrane protein</topology>
    </subcellularLocation>
</comment>
<keyword evidence="7" id="KW-0902">Two-component regulatory system</keyword>
<evidence type="ECO:0000259" key="12">
    <source>
        <dbReference type="PROSITE" id="PS50110"/>
    </source>
</evidence>
<dbReference type="InterPro" id="IPR036097">
    <property type="entry name" value="HisK_dim/P_sf"/>
</dbReference>
<keyword evidence="8 10" id="KW-0472">Membrane</keyword>
<evidence type="ECO:0000256" key="9">
    <source>
        <dbReference type="PROSITE-ProRule" id="PRU00169"/>
    </source>
</evidence>
<dbReference type="SMART" id="SM00388">
    <property type="entry name" value="HisKA"/>
    <property type="match status" value="1"/>
</dbReference>
<dbReference type="RefSeq" id="WP_229162628.1">
    <property type="nucleotide sequence ID" value="NZ_JAJEWP010000007.1"/>
</dbReference>
<evidence type="ECO:0000256" key="1">
    <source>
        <dbReference type="ARBA" id="ARBA00000085"/>
    </source>
</evidence>
<dbReference type="CDD" id="cd17546">
    <property type="entry name" value="REC_hyHK_CKI1_RcsC-like"/>
    <property type="match status" value="2"/>
</dbReference>
<evidence type="ECO:0000256" key="5">
    <source>
        <dbReference type="ARBA" id="ARBA00022692"/>
    </source>
</evidence>
<dbReference type="EC" id="2.7.13.3" evidence="3"/>
<evidence type="ECO:0000256" key="6">
    <source>
        <dbReference type="ARBA" id="ARBA00022989"/>
    </source>
</evidence>
<dbReference type="SMART" id="SM00448">
    <property type="entry name" value="REC"/>
    <property type="match status" value="2"/>
</dbReference>
<feature type="modified residue" description="4-aspartylphosphate" evidence="9">
    <location>
        <position position="532"/>
    </location>
</feature>
<dbReference type="PROSITE" id="PS50110">
    <property type="entry name" value="RESPONSE_REGULATORY"/>
    <property type="match status" value="2"/>
</dbReference>
<feature type="domain" description="Response regulatory" evidence="12">
    <location>
        <begin position="616"/>
        <end position="730"/>
    </location>
</feature>
<feature type="transmembrane region" description="Helical" evidence="10">
    <location>
        <begin position="15"/>
        <end position="36"/>
    </location>
</feature>
<feature type="domain" description="Response regulatory" evidence="12">
    <location>
        <begin position="482"/>
        <end position="599"/>
    </location>
</feature>
<dbReference type="Gene3D" id="3.40.50.2300">
    <property type="match status" value="2"/>
</dbReference>
<comment type="caution">
    <text evidence="13">The sequence shown here is derived from an EMBL/GenBank/DDBJ whole genome shotgun (WGS) entry which is preliminary data.</text>
</comment>
<evidence type="ECO:0000256" key="7">
    <source>
        <dbReference type="ARBA" id="ARBA00023012"/>
    </source>
</evidence>
<protein>
    <recommendedName>
        <fullName evidence="3">histidine kinase</fullName>
        <ecNumber evidence="3">2.7.13.3</ecNumber>
    </recommendedName>
</protein>
<name>A0ABS8GC63_9ALTE</name>
<dbReference type="CDD" id="cd00082">
    <property type="entry name" value="HisKA"/>
    <property type="match status" value="1"/>
</dbReference>
<dbReference type="InterPro" id="IPR011006">
    <property type="entry name" value="CheY-like_superfamily"/>
</dbReference>
<dbReference type="Proteomes" id="UP001520878">
    <property type="component" value="Unassembled WGS sequence"/>
</dbReference>
<proteinExistence type="predicted"/>
<comment type="catalytic activity">
    <reaction evidence="1">
        <text>ATP + protein L-histidine = ADP + protein N-phospho-L-histidine.</text>
        <dbReference type="EC" id="2.7.13.3"/>
    </reaction>
</comment>
<dbReference type="SMART" id="SM00387">
    <property type="entry name" value="HATPase_c"/>
    <property type="match status" value="1"/>
</dbReference>
<keyword evidence="6 10" id="KW-1133">Transmembrane helix</keyword>
<dbReference type="InterPro" id="IPR005467">
    <property type="entry name" value="His_kinase_dom"/>
</dbReference>
<accession>A0ABS8GC63</accession>